<feature type="domain" description="Tc1-like transposase DDE" evidence="1">
    <location>
        <begin position="181"/>
        <end position="323"/>
    </location>
</feature>
<dbReference type="InterPro" id="IPR052702">
    <property type="entry name" value="MscS-like_channel"/>
</dbReference>
<dbReference type="Pfam" id="PF13384">
    <property type="entry name" value="HTH_23"/>
    <property type="match status" value="1"/>
</dbReference>
<dbReference type="AlphaFoldDB" id="A0A512IW74"/>
<dbReference type="Proteomes" id="UP000321258">
    <property type="component" value="Unassembled WGS sequence"/>
</dbReference>
<name>A0A512IW74_9HYPH</name>
<proteinExistence type="predicted"/>
<evidence type="ECO:0000259" key="1">
    <source>
        <dbReference type="Pfam" id="PF13358"/>
    </source>
</evidence>
<reference evidence="2 3" key="1">
    <citation type="submission" date="2019-07" db="EMBL/GenBank/DDBJ databases">
        <title>Whole genome shotgun sequence of Methylobacterium haplocladii NBRC 107714.</title>
        <authorList>
            <person name="Hosoyama A."/>
            <person name="Uohara A."/>
            <person name="Ohji S."/>
            <person name="Ichikawa N."/>
        </authorList>
    </citation>
    <scope>NUCLEOTIDE SEQUENCE [LARGE SCALE GENOMIC DNA]</scope>
    <source>
        <strain evidence="2 3">NBRC 107714</strain>
    </source>
</reference>
<accession>A0A512IW74</accession>
<dbReference type="PANTHER" id="PTHR30347:SF1">
    <property type="entry name" value="MECHANOSENSITIVE CHANNEL MSCK"/>
    <property type="match status" value="1"/>
</dbReference>
<dbReference type="Pfam" id="PF13358">
    <property type="entry name" value="DDE_3"/>
    <property type="match status" value="1"/>
</dbReference>
<protein>
    <submittedName>
        <fullName evidence="2">IS630 family transposase</fullName>
    </submittedName>
</protein>
<dbReference type="GO" id="GO:0003676">
    <property type="term" value="F:nucleic acid binding"/>
    <property type="evidence" value="ECO:0007669"/>
    <property type="project" value="InterPro"/>
</dbReference>
<dbReference type="SUPFAM" id="SSF46689">
    <property type="entry name" value="Homeodomain-like"/>
    <property type="match status" value="1"/>
</dbReference>
<keyword evidence="3" id="KW-1185">Reference proteome</keyword>
<dbReference type="PANTHER" id="PTHR30347">
    <property type="entry name" value="POTASSIUM CHANNEL RELATED"/>
    <property type="match status" value="1"/>
</dbReference>
<sequence length="368" mass="41140">MGSVLRVWGMRSGISFTLSASDRLRLEALVADRNTPQKHVWRARIVLLSADGLGTHAIMREAGVSKTAVWRWQDRFAQEGVDGLLRDKTRPARIPPLGPEVATRVVALTQGDPPGETTHWTAAAMSKVAAISISSVQRIWRGHGLQPHRIRQFKLSTDPAFAAKLRDVVGLYVDPPAHAVVLSVDEKSQIQALARTQASLPMKPGQPTTRTHDYKRHGTTTLFAALDVLEGKVIGRCMQRHRHQEFIRFLNAVEVAVPAGKIVHAILDNYAVHKHPKVRAWLDRHPRWTFHFTPTSASWLNAVEGFFAKLAKRRLRRGVFGSLIEVQAAIKRFIAESNGDPKPFTWTADPDRIIQAARRGHQVLDSHH</sequence>
<dbReference type="Gene3D" id="3.30.420.10">
    <property type="entry name" value="Ribonuclease H-like superfamily/Ribonuclease H"/>
    <property type="match status" value="1"/>
</dbReference>
<gene>
    <name evidence="2" type="ORF">MHA02_43390</name>
</gene>
<comment type="caution">
    <text evidence="2">The sequence shown here is derived from an EMBL/GenBank/DDBJ whole genome shotgun (WGS) entry which is preliminary data.</text>
</comment>
<dbReference type="InterPro" id="IPR036397">
    <property type="entry name" value="RNaseH_sf"/>
</dbReference>
<evidence type="ECO:0000313" key="2">
    <source>
        <dbReference type="EMBL" id="GEP01952.1"/>
    </source>
</evidence>
<dbReference type="InterPro" id="IPR038717">
    <property type="entry name" value="Tc1-like_DDE_dom"/>
</dbReference>
<evidence type="ECO:0000313" key="3">
    <source>
        <dbReference type="Proteomes" id="UP000321258"/>
    </source>
</evidence>
<dbReference type="InterPro" id="IPR009057">
    <property type="entry name" value="Homeodomain-like_sf"/>
</dbReference>
<dbReference type="InterPro" id="IPR047655">
    <property type="entry name" value="Transpos_IS630-like"/>
</dbReference>
<dbReference type="EMBL" id="BJZT01000082">
    <property type="protein sequence ID" value="GEP01952.1"/>
    <property type="molecule type" value="Genomic_DNA"/>
</dbReference>
<dbReference type="NCBIfam" id="NF033545">
    <property type="entry name" value="transpos_IS630"/>
    <property type="match status" value="1"/>
</dbReference>
<organism evidence="2 3">
    <name type="scientific">Methylobacterium haplocladii</name>
    <dbReference type="NCBI Taxonomy" id="1176176"/>
    <lineage>
        <taxon>Bacteria</taxon>
        <taxon>Pseudomonadati</taxon>
        <taxon>Pseudomonadota</taxon>
        <taxon>Alphaproteobacteria</taxon>
        <taxon>Hyphomicrobiales</taxon>
        <taxon>Methylobacteriaceae</taxon>
        <taxon>Methylobacterium</taxon>
    </lineage>
</organism>